<dbReference type="RefSeq" id="WP_339968669.1">
    <property type="nucleotide sequence ID" value="NZ_JBBHJY010000009.1"/>
</dbReference>
<organism evidence="1 2">
    <name type="scientific">Novosphingobium aquae</name>
    <dbReference type="NCBI Taxonomy" id="3133435"/>
    <lineage>
        <taxon>Bacteria</taxon>
        <taxon>Pseudomonadati</taxon>
        <taxon>Pseudomonadota</taxon>
        <taxon>Alphaproteobacteria</taxon>
        <taxon>Sphingomonadales</taxon>
        <taxon>Sphingomonadaceae</taxon>
        <taxon>Novosphingobium</taxon>
    </lineage>
</organism>
<dbReference type="EMBL" id="JBBHJY010000009">
    <property type="protein sequence ID" value="MEJ6011425.1"/>
    <property type="molecule type" value="Genomic_DNA"/>
</dbReference>
<protein>
    <submittedName>
        <fullName evidence="1">Uncharacterized protein</fullName>
    </submittedName>
</protein>
<accession>A0ABU8SC05</accession>
<proteinExistence type="predicted"/>
<sequence length="155" mass="17489">MKNTTQEKSKVLSLAEKRKLESLILQDIEEAERAFNRDASNQRAELIKRLEAKPPADVSEQFTNYQKSQKTASLAEEKMAELGWKPTGYGDTKLVIQTYGIIPKELVEFDEKVTNNQATLASYKRSFAIKLFANGVEASNLFTELAKEISKLVSK</sequence>
<name>A0ABU8SC05_9SPHN</name>
<comment type="caution">
    <text evidence="1">The sequence shown here is derived from an EMBL/GenBank/DDBJ whole genome shotgun (WGS) entry which is preliminary data.</text>
</comment>
<reference evidence="1 2" key="1">
    <citation type="submission" date="2024-03" db="EMBL/GenBank/DDBJ databases">
        <authorList>
            <person name="Jo J.-H."/>
        </authorList>
    </citation>
    <scope>NUCLEOTIDE SEQUENCE [LARGE SCALE GENOMIC DNA]</scope>
    <source>
        <strain evidence="1 2">AS3R-12</strain>
    </source>
</reference>
<dbReference type="Proteomes" id="UP001379235">
    <property type="component" value="Unassembled WGS sequence"/>
</dbReference>
<evidence type="ECO:0000313" key="2">
    <source>
        <dbReference type="Proteomes" id="UP001379235"/>
    </source>
</evidence>
<gene>
    <name evidence="1" type="ORF">WG900_16025</name>
</gene>
<evidence type="ECO:0000313" key="1">
    <source>
        <dbReference type="EMBL" id="MEJ6011425.1"/>
    </source>
</evidence>
<keyword evidence="2" id="KW-1185">Reference proteome</keyword>